<evidence type="ECO:0000256" key="1">
    <source>
        <dbReference type="ARBA" id="ARBA00004141"/>
    </source>
</evidence>
<dbReference type="PANTHER" id="PTHR11958">
    <property type="entry name" value="SODIUM/DICARBOXYLATE SYMPORTER-RELATED"/>
    <property type="match status" value="1"/>
</dbReference>
<dbReference type="InterPro" id="IPR036458">
    <property type="entry name" value="Na:dicarbo_symporter_sf"/>
</dbReference>
<evidence type="ECO:0000313" key="8">
    <source>
        <dbReference type="Proteomes" id="UP000694941"/>
    </source>
</evidence>
<feature type="transmembrane region" description="Helical" evidence="7">
    <location>
        <begin position="57"/>
        <end position="77"/>
    </location>
</feature>
<evidence type="ECO:0000313" key="9">
    <source>
        <dbReference type="RefSeq" id="XP_022241543.1"/>
    </source>
</evidence>
<feature type="transmembrane region" description="Helical" evidence="7">
    <location>
        <begin position="207"/>
        <end position="229"/>
    </location>
</feature>
<keyword evidence="4 7" id="KW-0812">Transmembrane</keyword>
<proteinExistence type="inferred from homology"/>
<feature type="transmembrane region" description="Helical" evidence="7">
    <location>
        <begin position="280"/>
        <end position="304"/>
    </location>
</feature>
<comment type="similarity">
    <text evidence="2 7">Belongs to the dicarboxylate/amino acid:cation symporter (DAACS) (TC 2.A.23) family.</text>
</comment>
<dbReference type="PRINTS" id="PR00173">
    <property type="entry name" value="EDTRNSPORT"/>
</dbReference>
<evidence type="ECO:0000256" key="3">
    <source>
        <dbReference type="ARBA" id="ARBA00022448"/>
    </source>
</evidence>
<evidence type="ECO:0000256" key="7">
    <source>
        <dbReference type="RuleBase" id="RU361216"/>
    </source>
</evidence>
<dbReference type="Proteomes" id="UP000694941">
    <property type="component" value="Unplaced"/>
</dbReference>
<dbReference type="SUPFAM" id="SSF118215">
    <property type="entry name" value="Proton glutamate symport protein"/>
    <property type="match status" value="1"/>
</dbReference>
<feature type="transmembrane region" description="Helical" evidence="7">
    <location>
        <begin position="316"/>
        <end position="341"/>
    </location>
</feature>
<name>A0ABM1SD38_LIMPO</name>
<keyword evidence="7" id="KW-0769">Symport</keyword>
<reference evidence="9" key="1">
    <citation type="submission" date="2025-08" db="UniProtKB">
        <authorList>
            <consortium name="RefSeq"/>
        </authorList>
    </citation>
    <scope>IDENTIFICATION</scope>
    <source>
        <tissue evidence="9">Muscle</tissue>
    </source>
</reference>
<comment type="subcellular location">
    <subcellularLocation>
        <location evidence="1 7">Membrane</location>
        <topology evidence="1 7">Multi-pass membrane protein</topology>
    </subcellularLocation>
</comment>
<evidence type="ECO:0000256" key="4">
    <source>
        <dbReference type="ARBA" id="ARBA00022692"/>
    </source>
</evidence>
<organism evidence="8 9">
    <name type="scientific">Limulus polyphemus</name>
    <name type="common">Atlantic horseshoe crab</name>
    <dbReference type="NCBI Taxonomy" id="6850"/>
    <lineage>
        <taxon>Eukaryota</taxon>
        <taxon>Metazoa</taxon>
        <taxon>Ecdysozoa</taxon>
        <taxon>Arthropoda</taxon>
        <taxon>Chelicerata</taxon>
        <taxon>Merostomata</taxon>
        <taxon>Xiphosura</taxon>
        <taxon>Limulidae</taxon>
        <taxon>Limulus</taxon>
    </lineage>
</organism>
<dbReference type="GeneID" id="111085759"/>
<sequence length="434" mass="48438">MGCRSKTSQIKNCLSTHRLSLFIISATILGFCVGLSLRHLKLDQQTIQLIGFPGRLVFRAIILLVVPLLCSSIILGVSSLKKGDNVRLVGFTVGFFIGLQFFCTTLGIVAGQLINPGNFKDENVGNYDSKTAAHVEKSQIVDLVLDMFRNAVPDNIFRATFMQEATVMKKSIEKSHENSANTSNITDEDLQNDIYTRHVIYANGSNYIGLLLFSVVFACAIISLGEKVTHLRLIIEQFNEIIMKMLEFLLWSLLLGMFFWMCEEGLKTQSVVNIFHRLLWFVVTVFGLYVLYQLVILPFLYLLIVKKNPFPFYLNLLPVFLTALGTSSSLFIVLFCIASPGVPTTPVPVGLLVALDICGVKSPAYVPLILSMEWLVDRFRTSCNVIGDCYVAAYVEKLCVHRIDAEITNDMVANTLNIDIEKGGDECANEMEVK</sequence>
<dbReference type="InterPro" id="IPR001991">
    <property type="entry name" value="Na-dicarboxylate_symporter"/>
</dbReference>
<dbReference type="RefSeq" id="XP_022241543.1">
    <property type="nucleotide sequence ID" value="XM_022385835.1"/>
</dbReference>
<gene>
    <name evidence="9" type="primary">LOC111085759</name>
</gene>
<dbReference type="Pfam" id="PF00375">
    <property type="entry name" value="SDF"/>
    <property type="match status" value="2"/>
</dbReference>
<dbReference type="InterPro" id="IPR050746">
    <property type="entry name" value="DAACS"/>
</dbReference>
<protein>
    <recommendedName>
        <fullName evidence="7">Amino acid transporter</fullName>
    </recommendedName>
</protein>
<keyword evidence="5 7" id="KW-1133">Transmembrane helix</keyword>
<keyword evidence="6 7" id="KW-0472">Membrane</keyword>
<feature type="transmembrane region" description="Helical" evidence="7">
    <location>
        <begin position="347"/>
        <end position="370"/>
    </location>
</feature>
<feature type="transmembrane region" description="Helical" evidence="7">
    <location>
        <begin position="89"/>
        <end position="114"/>
    </location>
</feature>
<evidence type="ECO:0000256" key="5">
    <source>
        <dbReference type="ARBA" id="ARBA00022989"/>
    </source>
</evidence>
<feature type="transmembrane region" description="Helical" evidence="7">
    <location>
        <begin position="241"/>
        <end position="260"/>
    </location>
</feature>
<evidence type="ECO:0000256" key="2">
    <source>
        <dbReference type="ARBA" id="ARBA00006148"/>
    </source>
</evidence>
<dbReference type="Gene3D" id="1.10.3860.10">
    <property type="entry name" value="Sodium:dicarboxylate symporter"/>
    <property type="match status" value="2"/>
</dbReference>
<feature type="transmembrane region" description="Helical" evidence="7">
    <location>
        <begin position="21"/>
        <end position="37"/>
    </location>
</feature>
<keyword evidence="3 7" id="KW-0813">Transport</keyword>
<keyword evidence="8" id="KW-1185">Reference proteome</keyword>
<accession>A0ABM1SD38</accession>
<evidence type="ECO:0000256" key="6">
    <source>
        <dbReference type="ARBA" id="ARBA00023136"/>
    </source>
</evidence>
<dbReference type="PANTHER" id="PTHR11958:SF63">
    <property type="entry name" value="AMINO ACID TRANSPORTER"/>
    <property type="match status" value="1"/>
</dbReference>